<feature type="compositionally biased region" description="Polar residues" evidence="9">
    <location>
        <begin position="266"/>
        <end position="297"/>
    </location>
</feature>
<dbReference type="PANTHER" id="PTHR40468:SF1">
    <property type="entry name" value="TOPOISOMERASE I DAMAGE AFFECTED PROTEIN 11"/>
    <property type="match status" value="1"/>
</dbReference>
<keyword evidence="4" id="KW-0963">Cytoplasm</keyword>
<feature type="region of interest" description="Disordered" evidence="9">
    <location>
        <begin position="104"/>
        <end position="171"/>
    </location>
</feature>
<proteinExistence type="inferred from homology"/>
<gene>
    <name evidence="10" type="ORF">GJ744_010733</name>
</gene>
<feature type="region of interest" description="Disordered" evidence="9">
    <location>
        <begin position="183"/>
        <end position="247"/>
    </location>
</feature>
<protein>
    <submittedName>
        <fullName evidence="10">Uncharacterized protein</fullName>
    </submittedName>
</protein>
<reference evidence="10" key="1">
    <citation type="submission" date="2020-02" db="EMBL/GenBank/DDBJ databases">
        <authorList>
            <person name="Palmer J.M."/>
        </authorList>
    </citation>
    <scope>NUCLEOTIDE SEQUENCE</scope>
    <source>
        <strain evidence="10">EPUS1.4</strain>
        <tissue evidence="10">Thallus</tissue>
    </source>
</reference>
<comment type="similarity">
    <text evidence="3">Belongs to the WHI5/NRM1 family.</text>
</comment>
<evidence type="ECO:0000256" key="6">
    <source>
        <dbReference type="ARBA" id="ARBA00023015"/>
    </source>
</evidence>
<comment type="subcellular location">
    <subcellularLocation>
        <location evidence="2">Cytoplasm</location>
    </subcellularLocation>
    <subcellularLocation>
        <location evidence="1">Nucleus</location>
    </subcellularLocation>
</comment>
<evidence type="ECO:0000256" key="7">
    <source>
        <dbReference type="ARBA" id="ARBA00023163"/>
    </source>
</evidence>
<evidence type="ECO:0000313" key="10">
    <source>
        <dbReference type="EMBL" id="KAF7507299.1"/>
    </source>
</evidence>
<evidence type="ECO:0000256" key="1">
    <source>
        <dbReference type="ARBA" id="ARBA00004123"/>
    </source>
</evidence>
<dbReference type="InterPro" id="IPR013734">
    <property type="entry name" value="TF_Nrm1/Whi5"/>
</dbReference>
<dbReference type="EMBL" id="JAACFV010000071">
    <property type="protein sequence ID" value="KAF7507299.1"/>
    <property type="molecule type" value="Genomic_DNA"/>
</dbReference>
<name>A0A8H7AFU1_9EURO</name>
<dbReference type="AlphaFoldDB" id="A0A8H7AFU1"/>
<evidence type="ECO:0000256" key="9">
    <source>
        <dbReference type="SAM" id="MobiDB-lite"/>
    </source>
</evidence>
<feature type="compositionally biased region" description="Polar residues" evidence="9">
    <location>
        <begin position="137"/>
        <end position="165"/>
    </location>
</feature>
<dbReference type="Pfam" id="PF08528">
    <property type="entry name" value="Whi5"/>
    <property type="match status" value="1"/>
</dbReference>
<dbReference type="Proteomes" id="UP000606974">
    <property type="component" value="Unassembled WGS sequence"/>
</dbReference>
<evidence type="ECO:0000256" key="3">
    <source>
        <dbReference type="ARBA" id="ARBA00006922"/>
    </source>
</evidence>
<keyword evidence="7" id="KW-0804">Transcription</keyword>
<evidence type="ECO:0000256" key="2">
    <source>
        <dbReference type="ARBA" id="ARBA00004496"/>
    </source>
</evidence>
<keyword evidence="8" id="KW-0539">Nucleus</keyword>
<evidence type="ECO:0000256" key="8">
    <source>
        <dbReference type="ARBA" id="ARBA00023242"/>
    </source>
</evidence>
<feature type="region of interest" description="Disordered" evidence="9">
    <location>
        <begin position="266"/>
        <end position="306"/>
    </location>
</feature>
<sequence length="410" mass="44902">MNITLPAMATQHPSYPTSEIAGKVLRRAEIAKVARNLQDRLALANFKAQNGWQNRTLRTIEPEVTEQIRRKRPYSSGDFCSETSSNTSEDYLYYNSSPLAGPAFSDEISRPNHSRHSHKDAPFRYLHNPGSHKRIRSSSNAAPQKVSTANKSWKQTHQLPQSSPVFQRPQLPFSSMNQSFVSDAATIPEPRRTRSSKFGIQTPAYDDQDDLPVHSFNRQQTPPNMISSSPPRTPSPVNPRARSQQSKETGADLLLYLANSPSRSPVIYHQSSRRSGVNTLEPPSTPPSQHTCSTNKDLPSSFLTTPTTNSTNNLALFSTPGQQFNFADFVNVTPSPAQAPWGGQTPGLNKTPAAARAARRGLNFDTLVPPPTNNGNGSLSPTLQRGENGVGGKRGKGLALDLGDKLMPRS</sequence>
<keyword evidence="5" id="KW-0678">Repressor</keyword>
<evidence type="ECO:0000256" key="4">
    <source>
        <dbReference type="ARBA" id="ARBA00022490"/>
    </source>
</evidence>
<organism evidence="10 11">
    <name type="scientific">Endocarpon pusillum</name>
    <dbReference type="NCBI Taxonomy" id="364733"/>
    <lineage>
        <taxon>Eukaryota</taxon>
        <taxon>Fungi</taxon>
        <taxon>Dikarya</taxon>
        <taxon>Ascomycota</taxon>
        <taxon>Pezizomycotina</taxon>
        <taxon>Eurotiomycetes</taxon>
        <taxon>Chaetothyriomycetidae</taxon>
        <taxon>Verrucariales</taxon>
        <taxon>Verrucariaceae</taxon>
        <taxon>Endocarpon</taxon>
    </lineage>
</organism>
<dbReference type="GO" id="GO:0005737">
    <property type="term" value="C:cytoplasm"/>
    <property type="evidence" value="ECO:0007669"/>
    <property type="project" value="UniProtKB-SubCell"/>
</dbReference>
<dbReference type="GO" id="GO:0005634">
    <property type="term" value="C:nucleus"/>
    <property type="evidence" value="ECO:0007669"/>
    <property type="project" value="UniProtKB-SubCell"/>
</dbReference>
<keyword evidence="6" id="KW-0805">Transcription regulation</keyword>
<feature type="region of interest" description="Disordered" evidence="9">
    <location>
        <begin position="364"/>
        <end position="410"/>
    </location>
</feature>
<comment type="caution">
    <text evidence="10">The sequence shown here is derived from an EMBL/GenBank/DDBJ whole genome shotgun (WGS) entry which is preliminary data.</text>
</comment>
<dbReference type="PANTHER" id="PTHR40468">
    <property type="entry name" value="YALI0A15257P"/>
    <property type="match status" value="1"/>
</dbReference>
<accession>A0A8H7AFU1</accession>
<feature type="compositionally biased region" description="Polar residues" evidence="9">
    <location>
        <begin position="373"/>
        <end position="383"/>
    </location>
</feature>
<dbReference type="OrthoDB" id="2163387at2759"/>
<evidence type="ECO:0000313" key="11">
    <source>
        <dbReference type="Proteomes" id="UP000606974"/>
    </source>
</evidence>
<evidence type="ECO:0000256" key="5">
    <source>
        <dbReference type="ARBA" id="ARBA00022491"/>
    </source>
</evidence>
<keyword evidence="11" id="KW-1185">Reference proteome</keyword>
<feature type="compositionally biased region" description="Polar residues" evidence="9">
    <location>
        <begin position="216"/>
        <end position="230"/>
    </location>
</feature>